<keyword evidence="1" id="KW-0732">Signal</keyword>
<dbReference type="AlphaFoldDB" id="A0A6G1FUG1"/>
<organism evidence="4">
    <name type="scientific">Eremomyces bilateralis CBS 781.70</name>
    <dbReference type="NCBI Taxonomy" id="1392243"/>
    <lineage>
        <taxon>Eukaryota</taxon>
        <taxon>Fungi</taxon>
        <taxon>Dikarya</taxon>
        <taxon>Ascomycota</taxon>
        <taxon>Pezizomycotina</taxon>
        <taxon>Dothideomycetes</taxon>
        <taxon>Dothideomycetes incertae sedis</taxon>
        <taxon>Eremomycetales</taxon>
        <taxon>Eremomycetaceae</taxon>
        <taxon>Eremomyces</taxon>
    </lineage>
</organism>
<dbReference type="Pfam" id="PF16655">
    <property type="entry name" value="PhoD_N"/>
    <property type="match status" value="1"/>
</dbReference>
<dbReference type="PANTHER" id="PTHR43606:SF8">
    <property type="entry name" value="ALKALINE PHOSPHATASE"/>
    <property type="match status" value="1"/>
</dbReference>
<feature type="chain" id="PRO_5044631601" description="Alkaline phosphatase" evidence="1">
    <location>
        <begin position="17"/>
        <end position="629"/>
    </location>
</feature>
<dbReference type="InterPro" id="IPR038607">
    <property type="entry name" value="PhoD-like_sf"/>
</dbReference>
<keyword evidence="5" id="KW-1185">Reference proteome</keyword>
<feature type="signal peptide" evidence="1">
    <location>
        <begin position="1"/>
        <end position="16"/>
    </location>
</feature>
<accession>A0A6G1FUG1</accession>
<dbReference type="InterPro" id="IPR032093">
    <property type="entry name" value="PhoD_N"/>
</dbReference>
<gene>
    <name evidence="4 6" type="ORF">P152DRAFT_161214</name>
</gene>
<dbReference type="InterPro" id="IPR029052">
    <property type="entry name" value="Metallo-depent_PP-like"/>
</dbReference>
<reference evidence="4 6" key="1">
    <citation type="submission" date="2020-01" db="EMBL/GenBank/DDBJ databases">
        <authorList>
            <consortium name="DOE Joint Genome Institute"/>
            <person name="Haridas S."/>
            <person name="Albert R."/>
            <person name="Binder M."/>
            <person name="Bloem J."/>
            <person name="Labutti K."/>
            <person name="Salamov A."/>
            <person name="Andreopoulos B."/>
            <person name="Baker S.E."/>
            <person name="Barry K."/>
            <person name="Bills G."/>
            <person name="Bluhm B.H."/>
            <person name="Cannon C."/>
            <person name="Castanera R."/>
            <person name="Culley D.E."/>
            <person name="Daum C."/>
            <person name="Ezra D."/>
            <person name="Gonzalez J.B."/>
            <person name="Henrissat B."/>
            <person name="Kuo A."/>
            <person name="Liang C."/>
            <person name="Lipzen A."/>
            <person name="Lutzoni F."/>
            <person name="Magnuson J."/>
            <person name="Mondo S."/>
            <person name="Nolan M."/>
            <person name="Ohm R."/>
            <person name="Pangilinan J."/>
            <person name="Park H.-J."/>
            <person name="Ramirez L."/>
            <person name="Alfaro M."/>
            <person name="Sun H."/>
            <person name="Tritt A."/>
            <person name="Yoshinaga Y."/>
            <person name="Zwiers L.-H."/>
            <person name="Turgeon B.G."/>
            <person name="Goodwin S.B."/>
            <person name="Spatafora J.W."/>
            <person name="Crous P.W."/>
            <person name="Grigoriev I.V."/>
        </authorList>
    </citation>
    <scope>NUCLEOTIDE SEQUENCE</scope>
    <source>
        <strain evidence="4 6">CBS 781.70</strain>
    </source>
</reference>
<dbReference type="PANTHER" id="PTHR43606">
    <property type="entry name" value="PHOSPHATASE, PUTATIVE (AFU_ORTHOLOGUE AFUA_6G08710)-RELATED"/>
    <property type="match status" value="1"/>
</dbReference>
<dbReference type="CDD" id="cd07389">
    <property type="entry name" value="MPP_PhoD"/>
    <property type="match status" value="1"/>
</dbReference>
<reference evidence="6" key="3">
    <citation type="submission" date="2025-04" db="UniProtKB">
        <authorList>
            <consortium name="RefSeq"/>
        </authorList>
    </citation>
    <scope>IDENTIFICATION</scope>
    <source>
        <strain evidence="6">CBS 781.70</strain>
    </source>
</reference>
<dbReference type="Gene3D" id="3.60.21.70">
    <property type="entry name" value="PhoD-like phosphatase"/>
    <property type="match status" value="1"/>
</dbReference>
<dbReference type="Proteomes" id="UP000504638">
    <property type="component" value="Unplaced"/>
</dbReference>
<dbReference type="Gene3D" id="2.60.40.380">
    <property type="entry name" value="Purple acid phosphatase-like, N-terminal"/>
    <property type="match status" value="1"/>
</dbReference>
<dbReference type="InterPro" id="IPR052900">
    <property type="entry name" value="Phospholipid_Metab_Enz"/>
</dbReference>
<dbReference type="EMBL" id="ML975173">
    <property type="protein sequence ID" value="KAF1809346.1"/>
    <property type="molecule type" value="Genomic_DNA"/>
</dbReference>
<dbReference type="RefSeq" id="XP_033530977.1">
    <property type="nucleotide sequence ID" value="XM_033674018.1"/>
</dbReference>
<dbReference type="Pfam" id="PF09423">
    <property type="entry name" value="PhoD"/>
    <property type="match status" value="1"/>
</dbReference>
<evidence type="ECO:0000259" key="2">
    <source>
        <dbReference type="Pfam" id="PF09423"/>
    </source>
</evidence>
<proteinExistence type="predicted"/>
<name>A0A6G1FUG1_9PEZI</name>
<dbReference type="SUPFAM" id="SSF56300">
    <property type="entry name" value="Metallo-dependent phosphatases"/>
    <property type="match status" value="1"/>
</dbReference>
<sequence>MTRFATLAAIAACAAASYSGNLNYLSPSKRHADLGIDIPKLHKRSLDSTTSSWGLSALTFTHGVASGDPYADSLILWTRVAPGMESDRSNVAVSGYAPMYNHDTEEYVKASAYPICVEYEVSQSKDMRPVVDRGRAYTSSDIDYTVKVEAKQLQSWTTYYYQFAICNSEKKSPIGKAKTLPRPDERLHSINIGVFSCSNYPNGYFNPYGTAARNNRLDLLVHLGDYIYEYRQGVLGRDPRATDPPKELFSLYDYRQRIGQYRTDPDLLLLHQSTAWITTWDDHEVANNGYRDGFSRMDNIEDSFVKAGGVSVDQRKMNAVRAYFEWMPIRQVDMDDNLRIWRNFAGGDLFDLIMLDTRNYDRSITTLDGNDDYIHAISNDAGRSLMGSAQENWFYKQLSNSSERGATWRIIGDQIIFSRVNISSSFGTLENPYNGDQWDGYQANRNRTLHHLYSNNIGNNVFLAGDSHANWVSDIVWLDEKPYDQASGEGAIGVEFAVTAISSTGYGSSIGESTRQASTLIRDNPELWWTEGYYRGYVELQISHEKVNAKFWGSLSVATRNPYELSLANFTVQAGVNHLERPVGGGRVESGVLRGGEAVSTNFSKDTATGEWSVQNDFTKMYITYTSAA</sequence>
<evidence type="ECO:0000256" key="1">
    <source>
        <dbReference type="SAM" id="SignalP"/>
    </source>
</evidence>
<evidence type="ECO:0000313" key="6">
    <source>
        <dbReference type="RefSeq" id="XP_033530977.1"/>
    </source>
</evidence>
<protein>
    <recommendedName>
        <fullName evidence="7">Alkaline phosphatase</fullName>
    </recommendedName>
</protein>
<evidence type="ECO:0000259" key="3">
    <source>
        <dbReference type="Pfam" id="PF16655"/>
    </source>
</evidence>
<dbReference type="InterPro" id="IPR018946">
    <property type="entry name" value="PhoD-like_MPP"/>
</dbReference>
<reference evidence="6" key="2">
    <citation type="submission" date="2020-04" db="EMBL/GenBank/DDBJ databases">
        <authorList>
            <consortium name="NCBI Genome Project"/>
        </authorList>
    </citation>
    <scope>NUCLEOTIDE SEQUENCE</scope>
    <source>
        <strain evidence="6">CBS 781.70</strain>
    </source>
</reference>
<evidence type="ECO:0000313" key="5">
    <source>
        <dbReference type="Proteomes" id="UP000504638"/>
    </source>
</evidence>
<evidence type="ECO:0000313" key="4">
    <source>
        <dbReference type="EMBL" id="KAF1809346.1"/>
    </source>
</evidence>
<dbReference type="OrthoDB" id="9992270at2759"/>
<feature type="domain" description="PhoD-like phosphatase metallophosphatase" evidence="2">
    <location>
        <begin position="193"/>
        <end position="551"/>
    </location>
</feature>
<feature type="domain" description="Phospholipase D N-terminal" evidence="3">
    <location>
        <begin position="62"/>
        <end position="179"/>
    </location>
</feature>
<dbReference type="GeneID" id="54414588"/>
<evidence type="ECO:0008006" key="7">
    <source>
        <dbReference type="Google" id="ProtNLM"/>
    </source>
</evidence>